<evidence type="ECO:0000313" key="1">
    <source>
        <dbReference type="EMBL" id="MFD1746842.1"/>
    </source>
</evidence>
<comment type="caution">
    <text evidence="1">The sequence shown here is derived from an EMBL/GenBank/DDBJ whole genome shotgun (WGS) entry which is preliminary data.</text>
</comment>
<gene>
    <name evidence="1" type="ORF">ACFSE1_15305</name>
</gene>
<sequence>MTQRIIWGNVNADGSIHSGSGDFAITRTDNGVYMIQFNDDFTTTPAIVASQVRWGDIGQKTADNVVFPFLNKNGATAITGDNSGNRTNRNFAFIAIGV</sequence>
<accession>A0ABW4M5Y5</accession>
<evidence type="ECO:0000313" key="2">
    <source>
        <dbReference type="Proteomes" id="UP001597322"/>
    </source>
</evidence>
<dbReference type="EMBL" id="JBHUEQ010000026">
    <property type="protein sequence ID" value="MFD1746842.1"/>
    <property type="molecule type" value="Genomic_DNA"/>
</dbReference>
<dbReference type="Proteomes" id="UP001597322">
    <property type="component" value="Unassembled WGS sequence"/>
</dbReference>
<protein>
    <submittedName>
        <fullName evidence="1">Uncharacterized protein</fullName>
    </submittedName>
</protein>
<name>A0ABW4M5Y5_9HYPH</name>
<dbReference type="RefSeq" id="WP_377403133.1">
    <property type="nucleotide sequence ID" value="NZ_JBHUEQ010000026.1"/>
</dbReference>
<organism evidence="1 2">
    <name type="scientific">Rhizobium helianthi</name>
    <dbReference type="NCBI Taxonomy" id="1132695"/>
    <lineage>
        <taxon>Bacteria</taxon>
        <taxon>Pseudomonadati</taxon>
        <taxon>Pseudomonadota</taxon>
        <taxon>Alphaproteobacteria</taxon>
        <taxon>Hyphomicrobiales</taxon>
        <taxon>Rhizobiaceae</taxon>
        <taxon>Rhizobium/Agrobacterium group</taxon>
        <taxon>Rhizobium</taxon>
    </lineage>
</organism>
<reference evidence="2" key="1">
    <citation type="journal article" date="2019" name="Int. J. Syst. Evol. Microbiol.">
        <title>The Global Catalogue of Microorganisms (GCM) 10K type strain sequencing project: providing services to taxonomists for standard genome sequencing and annotation.</title>
        <authorList>
            <consortium name="The Broad Institute Genomics Platform"/>
            <consortium name="The Broad Institute Genome Sequencing Center for Infectious Disease"/>
            <person name="Wu L."/>
            <person name="Ma J."/>
        </authorList>
    </citation>
    <scope>NUCLEOTIDE SEQUENCE [LARGE SCALE GENOMIC DNA]</scope>
    <source>
        <strain evidence="2">CG52</strain>
    </source>
</reference>
<proteinExistence type="predicted"/>
<keyword evidence="2" id="KW-1185">Reference proteome</keyword>